<dbReference type="GO" id="GO:0016020">
    <property type="term" value="C:membrane"/>
    <property type="evidence" value="ECO:0007669"/>
    <property type="project" value="UniProtKB-SubCell"/>
</dbReference>
<reference evidence="4 5" key="1">
    <citation type="submission" date="2019-05" db="EMBL/GenBank/DDBJ databases">
        <title>A Chromosome-scale Meerkat (S. suricatta) Genome Assembly.</title>
        <authorList>
            <person name="Dudchenko O."/>
            <person name="Lieberman Aiden E."/>
            <person name="Tung J."/>
            <person name="Barreiro L.B."/>
            <person name="Clutton-Brock T.H."/>
        </authorList>
    </citation>
    <scope>NUCLEOTIDE SEQUENCE [LARGE SCALE GENOMIC DNA]</scope>
</reference>
<dbReference type="FunFam" id="2.30.29.30:FF:000073">
    <property type="entry name" value="Pleckstrin homology domain-containing family B member 2"/>
    <property type="match status" value="1"/>
</dbReference>
<evidence type="ECO:0000256" key="1">
    <source>
        <dbReference type="ARBA" id="ARBA00004370"/>
    </source>
</evidence>
<evidence type="ECO:0000259" key="3">
    <source>
        <dbReference type="PROSITE" id="PS50003"/>
    </source>
</evidence>
<name>A0A673T7T0_SURSU</name>
<dbReference type="PROSITE" id="PS50003">
    <property type="entry name" value="PH_DOMAIN"/>
    <property type="match status" value="1"/>
</dbReference>
<dbReference type="Gene3D" id="2.30.29.30">
    <property type="entry name" value="Pleckstrin-homology domain (PH domain)/Phosphotyrosine-binding domain (PTB)"/>
    <property type="match status" value="1"/>
</dbReference>
<dbReference type="PANTHER" id="PTHR14309:SF8">
    <property type="entry name" value="PLECKSTRIN HOMOLOGY DOMAIN-CONTAINING FAMILY B MEMBER 2"/>
    <property type="match status" value="1"/>
</dbReference>
<dbReference type="InterPro" id="IPR039680">
    <property type="entry name" value="PLEKHB1/2"/>
</dbReference>
<proteinExistence type="predicted"/>
<dbReference type="Ensembl" id="ENSSSUT00005006501.1">
    <property type="protein sequence ID" value="ENSSSUP00005005620.1"/>
    <property type="gene ID" value="ENSSSUG00005003672.1"/>
</dbReference>
<sequence length="184" mass="21401">MAFVKSGWLLRQSTILKRWKKNWFDLWSDGHLIYYDDQTRQVLRIRFTCQWTASTSAWGMSVGIFSLQMGSQKTVCCRLFAEMGKLSVFVQKAQMIVWPGNLHSRIPGRTQRHMAMVHTVVHTLQELKLSMLQMDRLMLYPTSTHMQDFMDNSLPTKSSFGSGIETATVIWPWACWPEQPPAWP</sequence>
<organism evidence="4 5">
    <name type="scientific">Suricata suricatta</name>
    <name type="common">Meerkat</name>
    <dbReference type="NCBI Taxonomy" id="37032"/>
    <lineage>
        <taxon>Eukaryota</taxon>
        <taxon>Metazoa</taxon>
        <taxon>Chordata</taxon>
        <taxon>Craniata</taxon>
        <taxon>Vertebrata</taxon>
        <taxon>Euteleostomi</taxon>
        <taxon>Mammalia</taxon>
        <taxon>Eutheria</taxon>
        <taxon>Laurasiatheria</taxon>
        <taxon>Carnivora</taxon>
        <taxon>Feliformia</taxon>
        <taxon>Herpestidae</taxon>
        <taxon>Suricata</taxon>
    </lineage>
</organism>
<feature type="domain" description="PH" evidence="3">
    <location>
        <begin position="2"/>
        <end position="40"/>
    </location>
</feature>
<evidence type="ECO:0000313" key="5">
    <source>
        <dbReference type="Proteomes" id="UP000472268"/>
    </source>
</evidence>
<keyword evidence="2" id="KW-0472">Membrane</keyword>
<dbReference type="Proteomes" id="UP000472268">
    <property type="component" value="Chromosome 4"/>
</dbReference>
<evidence type="ECO:0000313" key="4">
    <source>
        <dbReference type="Ensembl" id="ENSSSUP00005005620.1"/>
    </source>
</evidence>
<dbReference type="AlphaFoldDB" id="A0A673T7T0"/>
<reference evidence="4" key="3">
    <citation type="submission" date="2025-09" db="UniProtKB">
        <authorList>
            <consortium name="Ensembl"/>
        </authorList>
    </citation>
    <scope>IDENTIFICATION</scope>
</reference>
<dbReference type="InterPro" id="IPR011993">
    <property type="entry name" value="PH-like_dom_sf"/>
</dbReference>
<evidence type="ECO:0000256" key="2">
    <source>
        <dbReference type="ARBA" id="ARBA00023136"/>
    </source>
</evidence>
<dbReference type="GO" id="GO:0045595">
    <property type="term" value="P:regulation of cell differentiation"/>
    <property type="evidence" value="ECO:0007669"/>
    <property type="project" value="TreeGrafter"/>
</dbReference>
<comment type="subcellular location">
    <subcellularLocation>
        <location evidence="1">Membrane</location>
    </subcellularLocation>
</comment>
<accession>A0A673T7T0</accession>
<dbReference type="SUPFAM" id="SSF50729">
    <property type="entry name" value="PH domain-like"/>
    <property type="match status" value="1"/>
</dbReference>
<dbReference type="PANTHER" id="PTHR14309">
    <property type="entry name" value="EXPRESSED PROTEIN"/>
    <property type="match status" value="1"/>
</dbReference>
<dbReference type="OMA" id="HECRDIR"/>
<dbReference type="InterPro" id="IPR001849">
    <property type="entry name" value="PH_domain"/>
</dbReference>
<reference evidence="4" key="2">
    <citation type="submission" date="2025-08" db="UniProtKB">
        <authorList>
            <consortium name="Ensembl"/>
        </authorList>
    </citation>
    <scope>IDENTIFICATION</scope>
</reference>
<protein>
    <recommendedName>
        <fullName evidence="3">PH domain-containing protein</fullName>
    </recommendedName>
</protein>
<keyword evidence="5" id="KW-1185">Reference proteome</keyword>